<dbReference type="Pfam" id="PF13041">
    <property type="entry name" value="PPR_2"/>
    <property type="match status" value="1"/>
</dbReference>
<evidence type="ECO:0000313" key="5">
    <source>
        <dbReference type="Proteomes" id="UP000233837"/>
    </source>
</evidence>
<evidence type="ECO:0000256" key="3">
    <source>
        <dbReference type="PROSITE-ProRule" id="PRU00708"/>
    </source>
</evidence>
<feature type="repeat" description="PPR" evidence="3">
    <location>
        <begin position="172"/>
        <end position="206"/>
    </location>
</feature>
<evidence type="ECO:0000256" key="2">
    <source>
        <dbReference type="ARBA" id="ARBA00022737"/>
    </source>
</evidence>
<dbReference type="InterPro" id="IPR011990">
    <property type="entry name" value="TPR-like_helical_dom_sf"/>
</dbReference>
<keyword evidence="2" id="KW-0677">Repeat</keyword>
<comment type="similarity">
    <text evidence="1">Belongs to the PPR family. P subfamily.</text>
</comment>
<dbReference type="EMBL" id="KZ502211">
    <property type="protein sequence ID" value="PKU81970.1"/>
    <property type="molecule type" value="Genomic_DNA"/>
</dbReference>
<feature type="repeat" description="PPR" evidence="3">
    <location>
        <begin position="207"/>
        <end position="241"/>
    </location>
</feature>
<dbReference type="Gene3D" id="1.25.40.10">
    <property type="entry name" value="Tetratricopeptide repeat domain"/>
    <property type="match status" value="2"/>
</dbReference>
<organism evidence="4 5">
    <name type="scientific">Dendrobium catenatum</name>
    <dbReference type="NCBI Taxonomy" id="906689"/>
    <lineage>
        <taxon>Eukaryota</taxon>
        <taxon>Viridiplantae</taxon>
        <taxon>Streptophyta</taxon>
        <taxon>Embryophyta</taxon>
        <taxon>Tracheophyta</taxon>
        <taxon>Spermatophyta</taxon>
        <taxon>Magnoliopsida</taxon>
        <taxon>Liliopsida</taxon>
        <taxon>Asparagales</taxon>
        <taxon>Orchidaceae</taxon>
        <taxon>Epidendroideae</taxon>
        <taxon>Malaxideae</taxon>
        <taxon>Dendrobiinae</taxon>
        <taxon>Dendrobium</taxon>
    </lineage>
</organism>
<proteinExistence type="inferred from homology"/>
<evidence type="ECO:0000256" key="1">
    <source>
        <dbReference type="ARBA" id="ARBA00007626"/>
    </source>
</evidence>
<sequence>MSPSKPAISSSRARLPWLLPYSPRPKPGGGHQRISNASILRAIANPNSNPKKVLSLFTAAVRQRGFRHELPTYVSLLPFLVRHHRIRATEILLRRLPLTGLCPGSSLLLPLASSALTAGIPSDSAARLLLSASPSASAFSSLLGFIIRSDHLSLARSLILFAVPDKLGFPLKIRHFAGLVRKYCRRGDVEEAEELVAQMGRSGVSADAETWNSLIVTVCDHRSVDGGFRLFLEMVDMGVLPDVITFSTLMGRMGMEGKVLGCNALFGRMLVMGVLPDLGFYRILIGVYCKNRLLSDVVRVLRAMKIDGFLDDGGIEERSVLEWGVEFDEVILCFVLKWGSIGDFMR</sequence>
<evidence type="ECO:0000313" key="4">
    <source>
        <dbReference type="EMBL" id="PKU81970.1"/>
    </source>
</evidence>
<accession>A0A2I0X240</accession>
<gene>
    <name evidence="4" type="ORF">MA16_Dca003987</name>
</gene>
<dbReference type="Proteomes" id="UP000233837">
    <property type="component" value="Unassembled WGS sequence"/>
</dbReference>
<keyword evidence="5" id="KW-1185">Reference proteome</keyword>
<dbReference type="Pfam" id="PF01535">
    <property type="entry name" value="PPR"/>
    <property type="match status" value="2"/>
</dbReference>
<reference evidence="4 5" key="2">
    <citation type="journal article" date="2017" name="Nature">
        <title>The Apostasia genome and the evolution of orchids.</title>
        <authorList>
            <person name="Zhang G.Q."/>
            <person name="Liu K.W."/>
            <person name="Li Z."/>
            <person name="Lohaus R."/>
            <person name="Hsiao Y.Y."/>
            <person name="Niu S.C."/>
            <person name="Wang J.Y."/>
            <person name="Lin Y.C."/>
            <person name="Xu Q."/>
            <person name="Chen L.J."/>
            <person name="Yoshida K."/>
            <person name="Fujiwara S."/>
            <person name="Wang Z.W."/>
            <person name="Zhang Y.Q."/>
            <person name="Mitsuda N."/>
            <person name="Wang M."/>
            <person name="Liu G.H."/>
            <person name="Pecoraro L."/>
            <person name="Huang H.X."/>
            <person name="Xiao X.J."/>
            <person name="Lin M."/>
            <person name="Wu X.Y."/>
            <person name="Wu W.L."/>
            <person name="Chen Y.Y."/>
            <person name="Chang S.B."/>
            <person name="Sakamoto S."/>
            <person name="Ohme-Takagi M."/>
            <person name="Yagi M."/>
            <person name="Zeng S.J."/>
            <person name="Shen C.Y."/>
            <person name="Yeh C.M."/>
            <person name="Luo Y.B."/>
            <person name="Tsai W.C."/>
            <person name="Van de Peer Y."/>
            <person name="Liu Z.J."/>
        </authorList>
    </citation>
    <scope>NUCLEOTIDE SEQUENCE [LARGE SCALE GENOMIC DNA]</scope>
    <source>
        <tissue evidence="4">The whole plant</tissue>
    </source>
</reference>
<reference evidence="4 5" key="1">
    <citation type="journal article" date="2016" name="Sci. Rep.">
        <title>The Dendrobium catenatum Lindl. genome sequence provides insights into polysaccharide synthase, floral development and adaptive evolution.</title>
        <authorList>
            <person name="Zhang G.Q."/>
            <person name="Xu Q."/>
            <person name="Bian C."/>
            <person name="Tsai W.C."/>
            <person name="Yeh C.M."/>
            <person name="Liu K.W."/>
            <person name="Yoshida K."/>
            <person name="Zhang L.S."/>
            <person name="Chang S.B."/>
            <person name="Chen F."/>
            <person name="Shi Y."/>
            <person name="Su Y.Y."/>
            <person name="Zhang Y.Q."/>
            <person name="Chen L.J."/>
            <person name="Yin Y."/>
            <person name="Lin M."/>
            <person name="Huang H."/>
            <person name="Deng H."/>
            <person name="Wang Z.W."/>
            <person name="Zhu S.L."/>
            <person name="Zhao X."/>
            <person name="Deng C."/>
            <person name="Niu S.C."/>
            <person name="Huang J."/>
            <person name="Wang M."/>
            <person name="Liu G.H."/>
            <person name="Yang H.J."/>
            <person name="Xiao X.J."/>
            <person name="Hsiao Y.Y."/>
            <person name="Wu W.L."/>
            <person name="Chen Y.Y."/>
            <person name="Mitsuda N."/>
            <person name="Ohme-Takagi M."/>
            <person name="Luo Y.B."/>
            <person name="Van de Peer Y."/>
            <person name="Liu Z.J."/>
        </authorList>
    </citation>
    <scope>NUCLEOTIDE SEQUENCE [LARGE SCALE GENOMIC DNA]</scope>
    <source>
        <tissue evidence="4">The whole plant</tissue>
    </source>
</reference>
<name>A0A2I0X240_9ASPA</name>
<dbReference type="OrthoDB" id="185373at2759"/>
<protein>
    <submittedName>
        <fullName evidence="4">Pentatricopeptide repeat-containing protein</fullName>
    </submittedName>
</protein>
<dbReference type="InterPro" id="IPR002885">
    <property type="entry name" value="PPR_rpt"/>
</dbReference>
<dbReference type="InterPro" id="IPR050667">
    <property type="entry name" value="PPR-containing_protein"/>
</dbReference>
<dbReference type="AlphaFoldDB" id="A0A2I0X240"/>
<dbReference type="PANTHER" id="PTHR47939:SF13">
    <property type="entry name" value="OS03G0201400 PROTEIN"/>
    <property type="match status" value="1"/>
</dbReference>
<dbReference type="NCBIfam" id="TIGR00756">
    <property type="entry name" value="PPR"/>
    <property type="match status" value="2"/>
</dbReference>
<dbReference type="PROSITE" id="PS51375">
    <property type="entry name" value="PPR"/>
    <property type="match status" value="2"/>
</dbReference>
<dbReference type="PANTHER" id="PTHR47939">
    <property type="entry name" value="MEMBRANE-ASSOCIATED SALT-INDUCIBLE PROTEIN-LIKE"/>
    <property type="match status" value="1"/>
</dbReference>